<evidence type="ECO:0000313" key="1">
    <source>
        <dbReference type="EMBL" id="CAK9174940.1"/>
    </source>
</evidence>
<dbReference type="AlphaFoldDB" id="A0ABC8TZP5"/>
<accession>A0ABC8TZP5</accession>
<name>A0ABC8TZP5_9AQUA</name>
<dbReference type="EMBL" id="CAUOFW020006502">
    <property type="protein sequence ID" value="CAK9174940.1"/>
    <property type="molecule type" value="Genomic_DNA"/>
</dbReference>
<gene>
    <name evidence="1" type="ORF">ILEXP_LOCUS44726</name>
</gene>
<protein>
    <submittedName>
        <fullName evidence="1">Uncharacterized protein</fullName>
    </submittedName>
</protein>
<proteinExistence type="predicted"/>
<dbReference type="Proteomes" id="UP001642360">
    <property type="component" value="Unassembled WGS sequence"/>
</dbReference>
<comment type="caution">
    <text evidence="1">The sequence shown here is derived from an EMBL/GenBank/DDBJ whole genome shotgun (WGS) entry which is preliminary data.</text>
</comment>
<sequence>MADPVKLTAKTAAGEMPMEDDVWAMWKWNPLRISRGVGSRNWVSPGLSKFSMYGLHHFTIISLYYIISIA</sequence>
<reference evidence="1 2" key="1">
    <citation type="submission" date="2024-02" db="EMBL/GenBank/DDBJ databases">
        <authorList>
            <person name="Vignale AGUSTIN F."/>
            <person name="Sosa J E."/>
            <person name="Modenutti C."/>
        </authorList>
    </citation>
    <scope>NUCLEOTIDE SEQUENCE [LARGE SCALE GENOMIC DNA]</scope>
</reference>
<keyword evidence="2" id="KW-1185">Reference proteome</keyword>
<evidence type="ECO:0000313" key="2">
    <source>
        <dbReference type="Proteomes" id="UP001642360"/>
    </source>
</evidence>
<organism evidence="1 2">
    <name type="scientific">Ilex paraguariensis</name>
    <name type="common">yerba mate</name>
    <dbReference type="NCBI Taxonomy" id="185542"/>
    <lineage>
        <taxon>Eukaryota</taxon>
        <taxon>Viridiplantae</taxon>
        <taxon>Streptophyta</taxon>
        <taxon>Embryophyta</taxon>
        <taxon>Tracheophyta</taxon>
        <taxon>Spermatophyta</taxon>
        <taxon>Magnoliopsida</taxon>
        <taxon>eudicotyledons</taxon>
        <taxon>Gunneridae</taxon>
        <taxon>Pentapetalae</taxon>
        <taxon>asterids</taxon>
        <taxon>campanulids</taxon>
        <taxon>Aquifoliales</taxon>
        <taxon>Aquifoliaceae</taxon>
        <taxon>Ilex</taxon>
    </lineage>
</organism>